<dbReference type="OrthoDB" id="4953313at2"/>
<accession>A0A4R5C1U9</accession>
<evidence type="ECO:0008006" key="3">
    <source>
        <dbReference type="Google" id="ProtNLM"/>
    </source>
</evidence>
<sequence length="151" mass="16345">MGWTRNLLVGLAEKLDERGLARWQPTGAYPLDGLPPIFLRTLGDLPDTALALVAYGDPETEGAGGLADVVQAVQMRTRAPAPDAVDDLADAIWDELHGAEMLRLGTGPAQIATTLIYRRSSAPLGQDEQGRYERTDNYYVTAARPTANRPD</sequence>
<protein>
    <recommendedName>
        <fullName evidence="3">DUF3168 domain-containing protein</fullName>
    </recommendedName>
</protein>
<dbReference type="RefSeq" id="WP_131892678.1">
    <property type="nucleotide sequence ID" value="NZ_SMKU01000049.1"/>
</dbReference>
<dbReference type="InterPro" id="IPR024411">
    <property type="entry name" value="Tail_terminator_phage"/>
</dbReference>
<proteinExistence type="predicted"/>
<reference evidence="1 2" key="1">
    <citation type="submission" date="2019-03" db="EMBL/GenBank/DDBJ databases">
        <title>Draft genome sequences of novel Actinobacteria.</title>
        <authorList>
            <person name="Sahin N."/>
            <person name="Ay H."/>
            <person name="Saygin H."/>
        </authorList>
    </citation>
    <scope>NUCLEOTIDE SEQUENCE [LARGE SCALE GENOMIC DNA]</scope>
    <source>
        <strain evidence="1 2">H3C3</strain>
    </source>
</reference>
<evidence type="ECO:0000313" key="1">
    <source>
        <dbReference type="EMBL" id="TDD90774.1"/>
    </source>
</evidence>
<keyword evidence="2" id="KW-1185">Reference proteome</keyword>
<dbReference type="Proteomes" id="UP000294513">
    <property type="component" value="Unassembled WGS sequence"/>
</dbReference>
<name>A0A4R5C1U9_9ACTN</name>
<dbReference type="Pfam" id="PF12691">
    <property type="entry name" value="Phage_tail_terminator_6"/>
    <property type="match status" value="1"/>
</dbReference>
<comment type="caution">
    <text evidence="1">The sequence shown here is derived from an EMBL/GenBank/DDBJ whole genome shotgun (WGS) entry which is preliminary data.</text>
</comment>
<evidence type="ECO:0000313" key="2">
    <source>
        <dbReference type="Proteomes" id="UP000294513"/>
    </source>
</evidence>
<dbReference type="AlphaFoldDB" id="A0A4R5C1U9"/>
<gene>
    <name evidence="1" type="ORF">E1298_12800</name>
</gene>
<organism evidence="1 2">
    <name type="scientific">Actinomadura rubrisoli</name>
    <dbReference type="NCBI Taxonomy" id="2530368"/>
    <lineage>
        <taxon>Bacteria</taxon>
        <taxon>Bacillati</taxon>
        <taxon>Actinomycetota</taxon>
        <taxon>Actinomycetes</taxon>
        <taxon>Streptosporangiales</taxon>
        <taxon>Thermomonosporaceae</taxon>
        <taxon>Actinomadura</taxon>
    </lineage>
</organism>
<dbReference type="EMBL" id="SMKU01000049">
    <property type="protein sequence ID" value="TDD90774.1"/>
    <property type="molecule type" value="Genomic_DNA"/>
</dbReference>